<evidence type="ECO:0000313" key="2">
    <source>
        <dbReference type="Proteomes" id="UP001187531"/>
    </source>
</evidence>
<gene>
    <name evidence="1" type="ORF">QYM36_010330</name>
</gene>
<dbReference type="EMBL" id="JAVRJZ010000012">
    <property type="protein sequence ID" value="KAK2715715.1"/>
    <property type="molecule type" value="Genomic_DNA"/>
</dbReference>
<evidence type="ECO:0008006" key="3">
    <source>
        <dbReference type="Google" id="ProtNLM"/>
    </source>
</evidence>
<name>A0AA88HTX6_ARTSF</name>
<organism evidence="1 2">
    <name type="scientific">Artemia franciscana</name>
    <name type="common">Brine shrimp</name>
    <name type="synonym">Artemia sanfranciscana</name>
    <dbReference type="NCBI Taxonomy" id="6661"/>
    <lineage>
        <taxon>Eukaryota</taxon>
        <taxon>Metazoa</taxon>
        <taxon>Ecdysozoa</taxon>
        <taxon>Arthropoda</taxon>
        <taxon>Crustacea</taxon>
        <taxon>Branchiopoda</taxon>
        <taxon>Anostraca</taxon>
        <taxon>Artemiidae</taxon>
        <taxon>Artemia</taxon>
    </lineage>
</organism>
<accession>A0AA88HTX6</accession>
<evidence type="ECO:0000313" key="1">
    <source>
        <dbReference type="EMBL" id="KAK2715715.1"/>
    </source>
</evidence>
<comment type="caution">
    <text evidence="1">The sequence shown here is derived from an EMBL/GenBank/DDBJ whole genome shotgun (WGS) entry which is preliminary data.</text>
</comment>
<reference evidence="1" key="1">
    <citation type="submission" date="2023-07" db="EMBL/GenBank/DDBJ databases">
        <title>Chromosome-level genome assembly of Artemia franciscana.</title>
        <authorList>
            <person name="Jo E."/>
        </authorList>
    </citation>
    <scope>NUCLEOTIDE SEQUENCE</scope>
    <source>
        <tissue evidence="1">Whole body</tissue>
    </source>
</reference>
<dbReference type="Proteomes" id="UP001187531">
    <property type="component" value="Unassembled WGS sequence"/>
</dbReference>
<protein>
    <recommendedName>
        <fullName evidence="3">Endonuclease/exonuclease/phosphatase domain-containing protein</fullName>
    </recommendedName>
</protein>
<keyword evidence="2" id="KW-1185">Reference proteome</keyword>
<dbReference type="InterPro" id="IPR036691">
    <property type="entry name" value="Endo/exonu/phosph_ase_sf"/>
</dbReference>
<sequence>MFSWKYLLNDQNEAHLGTKLTVFFKTTVLRLLNQEIKQERALPLALLALSVNLSTGFVYKTYNQNRNINLQKLPKPGKRDILLQETNRCKRAIIRLSETHLPGDSKEQIGEHLVWQNRWKTRPRSRLFAVGNGKKSPVSVVSVSKRQKKIRLKSKFSNLYLVQVHTLESSRLEEESEGLYSQPQSLVDIIPKKNFVIVLGDFNAILGNDKSGNECIMGKIKIGQINCRGEQIIEFCRRQRPLCNKHKFKHR</sequence>
<proteinExistence type="predicted"/>
<dbReference type="SUPFAM" id="SSF56219">
    <property type="entry name" value="DNase I-like"/>
    <property type="match status" value="1"/>
</dbReference>
<dbReference type="Gene3D" id="3.60.10.10">
    <property type="entry name" value="Endonuclease/exonuclease/phosphatase"/>
    <property type="match status" value="1"/>
</dbReference>
<dbReference type="AlphaFoldDB" id="A0AA88HTX6"/>